<gene>
    <name evidence="7" type="ORF">CAEBREN_13506</name>
</gene>
<name>G0NL52_CAEBE</name>
<dbReference type="STRING" id="135651.G0NL52"/>
<dbReference type="PROSITE" id="PS01359">
    <property type="entry name" value="ZF_PHD_1"/>
    <property type="match status" value="1"/>
</dbReference>
<evidence type="ECO:0008006" key="9">
    <source>
        <dbReference type="Google" id="ProtNLM"/>
    </source>
</evidence>
<dbReference type="FunCoup" id="G0NL52">
    <property type="interactions" value="1659"/>
</dbReference>
<evidence type="ECO:0000313" key="8">
    <source>
        <dbReference type="Proteomes" id="UP000008068"/>
    </source>
</evidence>
<dbReference type="SMART" id="SM00583">
    <property type="entry name" value="SPK"/>
    <property type="match status" value="1"/>
</dbReference>
<dbReference type="InterPro" id="IPR013083">
    <property type="entry name" value="Znf_RING/FYVE/PHD"/>
</dbReference>
<evidence type="ECO:0000313" key="7">
    <source>
        <dbReference type="EMBL" id="EGT33290.1"/>
    </source>
</evidence>
<feature type="domain" description="SPK" evidence="6">
    <location>
        <begin position="111"/>
        <end position="220"/>
    </location>
</feature>
<evidence type="ECO:0000259" key="5">
    <source>
        <dbReference type="SMART" id="SM00249"/>
    </source>
</evidence>
<dbReference type="EMBL" id="GL379904">
    <property type="protein sequence ID" value="EGT33290.1"/>
    <property type="molecule type" value="Genomic_DNA"/>
</dbReference>
<dbReference type="OMA" id="MDANDRT"/>
<dbReference type="InterPro" id="IPR019786">
    <property type="entry name" value="Zinc_finger_PHD-type_CS"/>
</dbReference>
<keyword evidence="1" id="KW-0479">Metal-binding</keyword>
<protein>
    <recommendedName>
        <fullName evidence="9">SPK domain-containing protein</fullName>
    </recommendedName>
</protein>
<evidence type="ECO:0000256" key="4">
    <source>
        <dbReference type="SAM" id="MobiDB-lite"/>
    </source>
</evidence>
<dbReference type="SMART" id="SM00249">
    <property type="entry name" value="PHD"/>
    <property type="match status" value="1"/>
</dbReference>
<dbReference type="InterPro" id="IPR006570">
    <property type="entry name" value="SPK_dom"/>
</dbReference>
<dbReference type="PANTHER" id="PTHR23362:SF8">
    <property type="entry name" value="SPK DOMAIN-CONTAINING PROTEIN"/>
    <property type="match status" value="1"/>
</dbReference>
<evidence type="ECO:0000259" key="6">
    <source>
        <dbReference type="SMART" id="SM00583"/>
    </source>
</evidence>
<dbReference type="SUPFAM" id="SSF57903">
    <property type="entry name" value="FYVE/PHD zinc finger"/>
    <property type="match status" value="1"/>
</dbReference>
<dbReference type="InterPro" id="IPR053315">
    <property type="entry name" value="Peptidase_C14A"/>
</dbReference>
<organism evidence="8">
    <name type="scientific">Caenorhabditis brenneri</name>
    <name type="common">Nematode worm</name>
    <dbReference type="NCBI Taxonomy" id="135651"/>
    <lineage>
        <taxon>Eukaryota</taxon>
        <taxon>Metazoa</taxon>
        <taxon>Ecdysozoa</taxon>
        <taxon>Nematoda</taxon>
        <taxon>Chromadorea</taxon>
        <taxon>Rhabditida</taxon>
        <taxon>Rhabditina</taxon>
        <taxon>Rhabditomorpha</taxon>
        <taxon>Rhabditoidea</taxon>
        <taxon>Rhabditidae</taxon>
        <taxon>Peloderinae</taxon>
        <taxon>Caenorhabditis</taxon>
    </lineage>
</organism>
<proteinExistence type="predicted"/>
<dbReference type="AlphaFoldDB" id="G0NL52"/>
<dbReference type="InterPro" id="IPR011011">
    <property type="entry name" value="Znf_FYVE_PHD"/>
</dbReference>
<keyword evidence="3" id="KW-0862">Zinc</keyword>
<dbReference type="eggNOG" id="KOG1844">
    <property type="taxonomic scope" value="Eukaryota"/>
</dbReference>
<dbReference type="OrthoDB" id="5877798at2759"/>
<dbReference type="Proteomes" id="UP000008068">
    <property type="component" value="Unassembled WGS sequence"/>
</dbReference>
<sequence length="528" mass="60613">MDANDRTHRSQKILNAHQRPSDFQVRCQCDTVNEKGEMIECEECKQWQHTYCMGIVNIQNTNGYRCEVCAPRLLLVTKSDAKRYQEEQEADRQNPVAPEITRRRSRSSPVDPEHALNYIAEKCQLIDRPDNITQFFTAYKKSSGFEGHAQSLKSRCRTLMLKRNDIMSKFRMDIRAKMFFITATPVDTELLKELRKTAEVNVDLANRITSYKSSSANFSGKFSNRGCHTKRRGRARRSQDSNDEEEEEEEEENPMGGNANNYLEEDDLEILFDNHVAPVVNPVVKAEPAYSVADSYGNSTELIQNNTSPNYAPPPPHPNINFQIPATPRYVAPYSNYMPHYHHHQMRMMENHALNGMNNLMQSVTGLFESQAQLMRELVNQRVQAPPTSPVSPQEEHASLRHFLDYFRMYIHQVNSPQLTSLSQEIVEKSRELGIQDKQIPLSRLLLALESAVALADSFTEAFNFELTDAVEFFRIIRIYAAGQRGTQLHEFCEMLKTKMDGMDVRQKIHVEKIKVALEAAVCIAMLQ</sequence>
<dbReference type="PANTHER" id="PTHR23362">
    <property type="entry name" value="L-PLASTIN-RELATED"/>
    <property type="match status" value="1"/>
</dbReference>
<dbReference type="InterPro" id="IPR001965">
    <property type="entry name" value="Znf_PHD"/>
</dbReference>
<feature type="domain" description="Zinc finger PHD-type" evidence="5">
    <location>
        <begin position="26"/>
        <end position="70"/>
    </location>
</feature>
<keyword evidence="2" id="KW-0863">Zinc-finger</keyword>
<evidence type="ECO:0000256" key="3">
    <source>
        <dbReference type="ARBA" id="ARBA00022833"/>
    </source>
</evidence>
<dbReference type="HOGENOM" id="CLU_534467_0_0_1"/>
<feature type="compositionally biased region" description="Basic residues" evidence="4">
    <location>
        <begin position="227"/>
        <end position="236"/>
    </location>
</feature>
<keyword evidence="8" id="KW-1185">Reference proteome</keyword>
<dbReference type="Gene3D" id="3.30.40.10">
    <property type="entry name" value="Zinc/RING finger domain, C3HC4 (zinc finger)"/>
    <property type="match status" value="1"/>
</dbReference>
<accession>G0NL52</accession>
<dbReference type="Pfam" id="PF04435">
    <property type="entry name" value="SPK"/>
    <property type="match status" value="1"/>
</dbReference>
<feature type="region of interest" description="Disordered" evidence="4">
    <location>
        <begin position="222"/>
        <end position="261"/>
    </location>
</feature>
<reference evidence="8" key="1">
    <citation type="submission" date="2011-07" db="EMBL/GenBank/DDBJ databases">
        <authorList>
            <consortium name="Caenorhabditis brenneri Sequencing and Analysis Consortium"/>
            <person name="Wilson R.K."/>
        </authorList>
    </citation>
    <scope>NUCLEOTIDE SEQUENCE [LARGE SCALE GENOMIC DNA]</scope>
    <source>
        <strain evidence="8">PB2801</strain>
    </source>
</reference>
<dbReference type="InParanoid" id="G0NL52"/>
<feature type="region of interest" description="Disordered" evidence="4">
    <location>
        <begin position="84"/>
        <end position="111"/>
    </location>
</feature>
<evidence type="ECO:0000256" key="1">
    <source>
        <dbReference type="ARBA" id="ARBA00022723"/>
    </source>
</evidence>
<dbReference type="Pfam" id="PF20826">
    <property type="entry name" value="PHD_5"/>
    <property type="match status" value="1"/>
</dbReference>
<evidence type="ECO:0000256" key="2">
    <source>
        <dbReference type="ARBA" id="ARBA00022771"/>
    </source>
</evidence>
<dbReference type="GO" id="GO:0008270">
    <property type="term" value="F:zinc ion binding"/>
    <property type="evidence" value="ECO:0007669"/>
    <property type="project" value="UniProtKB-KW"/>
</dbReference>
<feature type="compositionally biased region" description="Acidic residues" evidence="4">
    <location>
        <begin position="241"/>
        <end position="253"/>
    </location>
</feature>